<dbReference type="EMBL" id="BAABME010001188">
    <property type="protein sequence ID" value="GAA0148138.1"/>
    <property type="molecule type" value="Genomic_DNA"/>
</dbReference>
<evidence type="ECO:0000313" key="2">
    <source>
        <dbReference type="EMBL" id="GAA0148138.1"/>
    </source>
</evidence>
<proteinExistence type="predicted"/>
<comment type="caution">
    <text evidence="2">The sequence shown here is derived from an EMBL/GenBank/DDBJ whole genome shotgun (WGS) entry which is preliminary data.</text>
</comment>
<dbReference type="InterPro" id="IPR038824">
    <property type="entry name" value="SHOC1-like"/>
</dbReference>
<dbReference type="PANTHER" id="PTHR35764:SF1">
    <property type="entry name" value="PROTEIN SHORTAGE IN CHIASMATA 1"/>
    <property type="match status" value="1"/>
</dbReference>
<dbReference type="GO" id="GO:0000712">
    <property type="term" value="P:resolution of meiotic recombination intermediates"/>
    <property type="evidence" value="ECO:0007669"/>
    <property type="project" value="TreeGrafter"/>
</dbReference>
<keyword evidence="3" id="KW-1185">Reference proteome</keyword>
<feature type="region of interest" description="Disordered" evidence="1">
    <location>
        <begin position="262"/>
        <end position="283"/>
    </location>
</feature>
<feature type="compositionally biased region" description="Low complexity" evidence="1">
    <location>
        <begin position="262"/>
        <end position="274"/>
    </location>
</feature>
<sequence length="703" mass="78132">MPANCISLTLQNQICTSEPSLPKNIIIVNTLNIEKDMIITRRSTYQQILALEKKGFQVIERDLSFPVDVIINAAVCLAWYNSKNIGKKASPDDSISCLPIFAENLAESILTSISFSFSGCIMVFEGGTSYIAGIMESSDELYAAAASLGIDLQLLYSYSSEMTDEIILSCIKMVTKSARDLCPKISDSETLAESFLTTFPSINPLSAHAILSTGGNLVNYMEWSPECRIRAVQKFHVPGESISLLSALSRFGEKENSLSGMTECSSSVSSGTDSDNIHYKRNNESKKRKYMQNNVDMAMPDSLYQGSLELLSNESPNSHGAFGPFSSEIFHDFGKTNLSSKDEMFGHSRQLDSKMAMKHHSMTEQCDLFMTNGRSAISLEPEHGRSSCAPGGMLNISEMFGAVKVPQIHQSDKFLSSQQMSNMLERNNRINTRNRWNSGMQDVIGEVIDIDDTGYFKDEFDADHSVTRSKHAHDMDRDTKPRIFSFPSASPPNVGSHPTFPSAAEIESEGKRWFSEQAYGKGSVEGITQQREIVEKQVPGVLQKGLLEEWALQKADMNFDDPSIPCRRTPLSNAIESTQLQQGSPWTIEFLNRMREKSKQKRQSNPNAISSLSYGSVWDGPKTTKRKSPSLLESFKFQGGKTTKKGIELKRQSRFVKPSNSSKAEKPPIVSAPSWTPVDKRARRKLSFSTNGNGGQSKLVWER</sequence>
<feature type="compositionally biased region" description="Polar residues" evidence="1">
    <location>
        <begin position="603"/>
        <end position="614"/>
    </location>
</feature>
<organism evidence="2 3">
    <name type="scientific">Lithospermum erythrorhizon</name>
    <name type="common">Purple gromwell</name>
    <name type="synonym">Lithospermum officinale var. erythrorhizon</name>
    <dbReference type="NCBI Taxonomy" id="34254"/>
    <lineage>
        <taxon>Eukaryota</taxon>
        <taxon>Viridiplantae</taxon>
        <taxon>Streptophyta</taxon>
        <taxon>Embryophyta</taxon>
        <taxon>Tracheophyta</taxon>
        <taxon>Spermatophyta</taxon>
        <taxon>Magnoliopsida</taxon>
        <taxon>eudicotyledons</taxon>
        <taxon>Gunneridae</taxon>
        <taxon>Pentapetalae</taxon>
        <taxon>asterids</taxon>
        <taxon>lamiids</taxon>
        <taxon>Boraginales</taxon>
        <taxon>Boraginaceae</taxon>
        <taxon>Boraginoideae</taxon>
        <taxon>Lithospermeae</taxon>
        <taxon>Lithospermum</taxon>
    </lineage>
</organism>
<dbReference type="Proteomes" id="UP001454036">
    <property type="component" value="Unassembled WGS sequence"/>
</dbReference>
<reference evidence="2 3" key="1">
    <citation type="submission" date="2024-01" db="EMBL/GenBank/DDBJ databases">
        <title>The complete chloroplast genome sequence of Lithospermum erythrorhizon: insights into the phylogenetic relationship among Boraginaceae species and the maternal lineages of purple gromwells.</title>
        <authorList>
            <person name="Okada T."/>
            <person name="Watanabe K."/>
        </authorList>
    </citation>
    <scope>NUCLEOTIDE SEQUENCE [LARGE SCALE GENOMIC DNA]</scope>
</reference>
<feature type="region of interest" description="Disordered" evidence="1">
    <location>
        <begin position="642"/>
        <end position="703"/>
    </location>
</feature>
<feature type="region of interest" description="Disordered" evidence="1">
    <location>
        <begin position="595"/>
        <end position="630"/>
    </location>
</feature>
<evidence type="ECO:0000256" key="1">
    <source>
        <dbReference type="SAM" id="MobiDB-lite"/>
    </source>
</evidence>
<gene>
    <name evidence="2" type="ORF">LIER_07662</name>
</gene>
<protein>
    <submittedName>
        <fullName evidence="2">Uncharacterized protein</fullName>
    </submittedName>
</protein>
<evidence type="ECO:0000313" key="3">
    <source>
        <dbReference type="Proteomes" id="UP001454036"/>
    </source>
</evidence>
<dbReference type="AlphaFoldDB" id="A0AAV3PAB5"/>
<dbReference type="PANTHER" id="PTHR35764">
    <property type="entry name" value="PROTEIN SHORTAGE IN CHIASMATA 1"/>
    <property type="match status" value="1"/>
</dbReference>
<name>A0AAV3PAB5_LITER</name>
<accession>A0AAV3PAB5</accession>